<protein>
    <submittedName>
        <fullName evidence="1">SusD/RagB family nutrient-binding outer membrane lipoprotein</fullName>
    </submittedName>
</protein>
<dbReference type="AlphaFoldDB" id="A0A9X2P506"/>
<keyword evidence="1" id="KW-0449">Lipoprotein</keyword>
<dbReference type="InterPro" id="IPR041662">
    <property type="entry name" value="SusD-like_2"/>
</dbReference>
<dbReference type="RefSeq" id="WP_258421635.1">
    <property type="nucleotide sequence ID" value="NZ_JANAEZ010000001.1"/>
</dbReference>
<dbReference type="Gene3D" id="1.25.40.390">
    <property type="match status" value="1"/>
</dbReference>
<reference evidence="1" key="1">
    <citation type="submission" date="2022-08" db="EMBL/GenBank/DDBJ databases">
        <authorList>
            <person name="Zhang D."/>
        </authorList>
    </citation>
    <scope>NUCLEOTIDE SEQUENCE</scope>
    <source>
        <strain evidence="1">XJ19-11</strain>
    </source>
</reference>
<dbReference type="Proteomes" id="UP001142175">
    <property type="component" value="Unassembled WGS sequence"/>
</dbReference>
<proteinExistence type="predicted"/>
<evidence type="ECO:0000313" key="1">
    <source>
        <dbReference type="EMBL" id="MCR9013740.1"/>
    </source>
</evidence>
<evidence type="ECO:0000313" key="2">
    <source>
        <dbReference type="Proteomes" id="UP001142175"/>
    </source>
</evidence>
<dbReference type="Pfam" id="PF12771">
    <property type="entry name" value="SusD-like_2"/>
    <property type="match status" value="1"/>
</dbReference>
<sequence>MKSIYKITGLLLAFTLTFSSCDEQNLLDLNTDPNAVTDMDMAFLFSLATLRIGGEYENTRANMLYAATMIQHSSSLAGYFSGDKYFYNAQYSGAYMERHYTDVIKLYSHVIDKTKDSPEDANLNAAATVLRIYDLHRMTDLYGDIPYFQAGRGLEDEANWFPTYDNQKDIYFDMVDQLKAARDKFSPSAKGLGVQDFVYGGNLDQWKKFTNALLMRIAMRMSNKDAAKAREVFIEANNSGTFSSVADNGYIQYTTGPIGNNRNGLNDGYWNTYKYSQDCKISKTFIDWMKANNDPRLMIVSGGLGDPTASADTWNTDPAAQRGMPNGYNTQTLRTILSPSELAEFEALQPRGNRMFAMLNLKYLDWEDPYVLITYAETELMKAEASIKGWITTDANTHFRNGVSAAITSWVDFDPTFARSTAEINAYIDGRGFVAASDADKLRIIGEEYWAATWLNDIESWSNWRRTGYPVLTPTQDPNRFEANEIPRRLRYWEAEIGGNPANYEAARVRMGGDNLMTKMWWDGGN</sequence>
<dbReference type="SUPFAM" id="SSF48452">
    <property type="entry name" value="TPR-like"/>
    <property type="match status" value="1"/>
</dbReference>
<accession>A0A9X2P506</accession>
<dbReference type="InterPro" id="IPR011990">
    <property type="entry name" value="TPR-like_helical_dom_sf"/>
</dbReference>
<dbReference type="EMBL" id="JANSUY010000001">
    <property type="protein sequence ID" value="MCR9013740.1"/>
    <property type="molecule type" value="Genomic_DNA"/>
</dbReference>
<organism evidence="1 2">
    <name type="scientific">Aquiflexum gelatinilyticum</name>
    <dbReference type="NCBI Taxonomy" id="2961943"/>
    <lineage>
        <taxon>Bacteria</taxon>
        <taxon>Pseudomonadati</taxon>
        <taxon>Bacteroidota</taxon>
        <taxon>Cytophagia</taxon>
        <taxon>Cytophagales</taxon>
        <taxon>Cyclobacteriaceae</taxon>
        <taxon>Aquiflexum</taxon>
    </lineage>
</organism>
<gene>
    <name evidence="1" type="ORF">NU887_01770</name>
</gene>
<comment type="caution">
    <text evidence="1">The sequence shown here is derived from an EMBL/GenBank/DDBJ whole genome shotgun (WGS) entry which is preliminary data.</text>
</comment>
<keyword evidence="2" id="KW-1185">Reference proteome</keyword>
<name>A0A9X2P506_9BACT</name>
<dbReference type="PROSITE" id="PS51257">
    <property type="entry name" value="PROKAR_LIPOPROTEIN"/>
    <property type="match status" value="1"/>
</dbReference>